<accession>A0A8H5C676</accession>
<feature type="compositionally biased region" description="Polar residues" evidence="1">
    <location>
        <begin position="283"/>
        <end position="301"/>
    </location>
</feature>
<comment type="caution">
    <text evidence="2">The sequence shown here is derived from an EMBL/GenBank/DDBJ whole genome shotgun (WGS) entry which is preliminary data.</text>
</comment>
<keyword evidence="3" id="KW-1185">Reference proteome</keyword>
<reference evidence="2 3" key="1">
    <citation type="journal article" date="2020" name="ISME J.">
        <title>Uncovering the hidden diversity of litter-decomposition mechanisms in mushroom-forming fungi.</title>
        <authorList>
            <person name="Floudas D."/>
            <person name="Bentzer J."/>
            <person name="Ahren D."/>
            <person name="Johansson T."/>
            <person name="Persson P."/>
            <person name="Tunlid A."/>
        </authorList>
    </citation>
    <scope>NUCLEOTIDE SEQUENCE [LARGE SCALE GENOMIC DNA]</scope>
    <source>
        <strain evidence="2 3">CBS 291.85</strain>
    </source>
</reference>
<proteinExistence type="predicted"/>
<organism evidence="2 3">
    <name type="scientific">Tetrapyrgos nigripes</name>
    <dbReference type="NCBI Taxonomy" id="182062"/>
    <lineage>
        <taxon>Eukaryota</taxon>
        <taxon>Fungi</taxon>
        <taxon>Dikarya</taxon>
        <taxon>Basidiomycota</taxon>
        <taxon>Agaricomycotina</taxon>
        <taxon>Agaricomycetes</taxon>
        <taxon>Agaricomycetidae</taxon>
        <taxon>Agaricales</taxon>
        <taxon>Marasmiineae</taxon>
        <taxon>Marasmiaceae</taxon>
        <taxon>Tetrapyrgos</taxon>
    </lineage>
</organism>
<dbReference type="Proteomes" id="UP000559256">
    <property type="component" value="Unassembled WGS sequence"/>
</dbReference>
<gene>
    <name evidence="2" type="ORF">D9758_017235</name>
</gene>
<dbReference type="EMBL" id="JAACJM010000235">
    <property type="protein sequence ID" value="KAF5335869.1"/>
    <property type="molecule type" value="Genomic_DNA"/>
</dbReference>
<name>A0A8H5C676_9AGAR</name>
<dbReference type="Gene3D" id="3.40.50.300">
    <property type="entry name" value="P-loop containing nucleotide triphosphate hydrolases"/>
    <property type="match status" value="1"/>
</dbReference>
<dbReference type="OrthoDB" id="10261556at2759"/>
<evidence type="ECO:0000256" key="1">
    <source>
        <dbReference type="SAM" id="MobiDB-lite"/>
    </source>
</evidence>
<feature type="region of interest" description="Disordered" evidence="1">
    <location>
        <begin position="306"/>
        <end position="325"/>
    </location>
</feature>
<dbReference type="AlphaFoldDB" id="A0A8H5C676"/>
<dbReference type="SUPFAM" id="SSF52540">
    <property type="entry name" value="P-loop containing nucleoside triphosphate hydrolases"/>
    <property type="match status" value="1"/>
</dbReference>
<sequence>MHQDVVVHAGTGSGKTAIAGAVHFHPNTKGMWKLPGSVSAFVQRAGRAARDPNHKGLAVLLVEKTAYSINLEEEVAGKGNTNTKKVPMSAKEKAGARGRARNILRAVVYSGVPMMDALMIKLNICSGKSTLNPRTRVFTYCCKLVFVDASPALLNRTRPGVPIKLKRKTAVKKSEEPIHEVESVLREWRRRTYDCDHQYALYGPSAILPDEMIQDLASVGPVPSLARLQEILADRWCFIVEYGDEVVKELGKLTIPEISVSKKRNRVEESGYEDGETSKKDMMNNSTNIQNQGPEASTSTATVNETPMSANLNHSNPPSSTLNPLQSTHPHPYYMSYQWLSGPERFAWYYVPSALPPPTNLGQSIASYPPYQPQ</sequence>
<evidence type="ECO:0000313" key="2">
    <source>
        <dbReference type="EMBL" id="KAF5335869.1"/>
    </source>
</evidence>
<protein>
    <recommendedName>
        <fullName evidence="4">Helicase C-terminal domain-containing protein</fullName>
    </recommendedName>
</protein>
<feature type="region of interest" description="Disordered" evidence="1">
    <location>
        <begin position="263"/>
        <end position="301"/>
    </location>
</feature>
<dbReference type="InterPro" id="IPR027417">
    <property type="entry name" value="P-loop_NTPase"/>
</dbReference>
<evidence type="ECO:0008006" key="4">
    <source>
        <dbReference type="Google" id="ProtNLM"/>
    </source>
</evidence>
<evidence type="ECO:0000313" key="3">
    <source>
        <dbReference type="Proteomes" id="UP000559256"/>
    </source>
</evidence>